<dbReference type="InterPro" id="IPR000100">
    <property type="entry name" value="RNase_P"/>
</dbReference>
<keyword evidence="3 6" id="KW-0255">Endonuclease</keyword>
<evidence type="ECO:0000256" key="1">
    <source>
        <dbReference type="ARBA" id="ARBA00022694"/>
    </source>
</evidence>
<dbReference type="EC" id="3.1.26.5" evidence="6 7"/>
<dbReference type="GO" id="GO:0004526">
    <property type="term" value="F:ribonuclease P activity"/>
    <property type="evidence" value="ECO:0007669"/>
    <property type="project" value="UniProtKB-UniRule"/>
</dbReference>
<reference evidence="8 9" key="1">
    <citation type="journal article" date="2015" name="Nature">
        <title>rRNA introns, odd ribosomes, and small enigmatic genomes across a large radiation of phyla.</title>
        <authorList>
            <person name="Brown C.T."/>
            <person name="Hug L.A."/>
            <person name="Thomas B.C."/>
            <person name="Sharon I."/>
            <person name="Castelle C.J."/>
            <person name="Singh A."/>
            <person name="Wilkins M.J."/>
            <person name="Williams K.H."/>
            <person name="Banfield J.F."/>
        </authorList>
    </citation>
    <scope>NUCLEOTIDE SEQUENCE [LARGE SCALE GENOMIC DNA]</scope>
</reference>
<evidence type="ECO:0000313" key="9">
    <source>
        <dbReference type="Proteomes" id="UP000034215"/>
    </source>
</evidence>
<sequence length="112" mass="13189">MLRKENRLSTPFEYKITKKYGQKIEGDNFILYILKPENYSGQPKIGFVVSTRFSKNATDRNRIKRLFRETVRKNLALIPADRWVSIYPKHSSAGKTYEEIDTDFNKNIQKNA</sequence>
<comment type="similarity">
    <text evidence="6">Belongs to the RnpA family.</text>
</comment>
<keyword evidence="1 6" id="KW-0819">tRNA processing</keyword>
<comment type="caution">
    <text evidence="8">The sequence shown here is derived from an EMBL/GenBank/DDBJ whole genome shotgun (WGS) entry which is preliminary data.</text>
</comment>
<dbReference type="Proteomes" id="UP000034215">
    <property type="component" value="Unassembled WGS sequence"/>
</dbReference>
<organism evidence="8 9">
    <name type="scientific">Candidatus Woesebacteria bacterium GW2011_GWB1_40_12</name>
    <dbReference type="NCBI Taxonomy" id="1618576"/>
    <lineage>
        <taxon>Bacteria</taxon>
        <taxon>Candidatus Woeseibacteriota</taxon>
    </lineage>
</organism>
<evidence type="ECO:0000256" key="5">
    <source>
        <dbReference type="ARBA" id="ARBA00022884"/>
    </source>
</evidence>
<dbReference type="AlphaFoldDB" id="A0A0G0QQX9"/>
<keyword evidence="4 6" id="KW-0378">Hydrolase</keyword>
<accession>A0A0G0QQX9</accession>
<dbReference type="SUPFAM" id="SSF54211">
    <property type="entry name" value="Ribosomal protein S5 domain 2-like"/>
    <property type="match status" value="1"/>
</dbReference>
<gene>
    <name evidence="6" type="primary">rnpA</name>
    <name evidence="8" type="ORF">UT76_C0021G0047</name>
</gene>
<dbReference type="Gene3D" id="3.30.230.10">
    <property type="match status" value="1"/>
</dbReference>
<dbReference type="GO" id="GO:0000049">
    <property type="term" value="F:tRNA binding"/>
    <property type="evidence" value="ECO:0007669"/>
    <property type="project" value="UniProtKB-UniRule"/>
</dbReference>
<evidence type="ECO:0000313" key="8">
    <source>
        <dbReference type="EMBL" id="KKR42548.1"/>
    </source>
</evidence>
<keyword evidence="5 6" id="KW-0694">RNA-binding</keyword>
<evidence type="ECO:0000256" key="7">
    <source>
        <dbReference type="NCBIfam" id="TIGR00188"/>
    </source>
</evidence>
<dbReference type="PANTHER" id="PTHR33992:SF1">
    <property type="entry name" value="RIBONUCLEASE P PROTEIN COMPONENT"/>
    <property type="match status" value="1"/>
</dbReference>
<protein>
    <recommendedName>
        <fullName evidence="6 7">Ribonuclease P protein component</fullName>
        <shortName evidence="6">RNase P protein</shortName>
        <shortName evidence="6">RNaseP protein</shortName>
        <ecNumber evidence="6 7">3.1.26.5</ecNumber>
    </recommendedName>
    <alternativeName>
        <fullName evidence="6">Protein C5</fullName>
    </alternativeName>
</protein>
<evidence type="ECO:0000256" key="6">
    <source>
        <dbReference type="HAMAP-Rule" id="MF_00227"/>
    </source>
</evidence>
<dbReference type="InterPro" id="IPR020568">
    <property type="entry name" value="Ribosomal_Su5_D2-typ_SF"/>
</dbReference>
<name>A0A0G0QQX9_9BACT</name>
<dbReference type="HAMAP" id="MF_00227">
    <property type="entry name" value="RNase_P"/>
    <property type="match status" value="1"/>
</dbReference>
<evidence type="ECO:0000256" key="2">
    <source>
        <dbReference type="ARBA" id="ARBA00022722"/>
    </source>
</evidence>
<dbReference type="PANTHER" id="PTHR33992">
    <property type="entry name" value="RIBONUCLEASE P PROTEIN COMPONENT"/>
    <property type="match status" value="1"/>
</dbReference>
<comment type="catalytic activity">
    <reaction evidence="6">
        <text>Endonucleolytic cleavage of RNA, removing 5'-extranucleotides from tRNA precursor.</text>
        <dbReference type="EC" id="3.1.26.5"/>
    </reaction>
</comment>
<comment type="subunit">
    <text evidence="6">Consists of a catalytic RNA component (M1 or rnpB) and a protein subunit.</text>
</comment>
<dbReference type="GO" id="GO:0042781">
    <property type="term" value="F:3'-tRNA processing endoribonuclease activity"/>
    <property type="evidence" value="ECO:0007669"/>
    <property type="project" value="TreeGrafter"/>
</dbReference>
<dbReference type="GO" id="GO:0001682">
    <property type="term" value="P:tRNA 5'-leader removal"/>
    <property type="evidence" value="ECO:0007669"/>
    <property type="project" value="UniProtKB-UniRule"/>
</dbReference>
<dbReference type="Pfam" id="PF00825">
    <property type="entry name" value="Ribonuclease_P"/>
    <property type="match status" value="1"/>
</dbReference>
<dbReference type="InterPro" id="IPR014721">
    <property type="entry name" value="Ribsml_uS5_D2-typ_fold_subgr"/>
</dbReference>
<dbReference type="NCBIfam" id="TIGR00188">
    <property type="entry name" value="rnpA"/>
    <property type="match status" value="1"/>
</dbReference>
<evidence type="ECO:0000256" key="4">
    <source>
        <dbReference type="ARBA" id="ARBA00022801"/>
    </source>
</evidence>
<dbReference type="EMBL" id="LBYA01000021">
    <property type="protein sequence ID" value="KKR42548.1"/>
    <property type="molecule type" value="Genomic_DNA"/>
</dbReference>
<evidence type="ECO:0000256" key="3">
    <source>
        <dbReference type="ARBA" id="ARBA00022759"/>
    </source>
</evidence>
<dbReference type="GO" id="GO:0030677">
    <property type="term" value="C:ribonuclease P complex"/>
    <property type="evidence" value="ECO:0007669"/>
    <property type="project" value="TreeGrafter"/>
</dbReference>
<keyword evidence="2 6" id="KW-0540">Nuclease</keyword>
<proteinExistence type="inferred from homology"/>
<comment type="function">
    <text evidence="6">RNaseP catalyzes the removal of the 5'-leader sequence from pre-tRNA to produce the mature 5'-terminus. It can also cleave other RNA substrates such as 4.5S RNA. The protein component plays an auxiliary but essential role in vivo by binding to the 5'-leader sequence and broadening the substrate specificity of the ribozyme.</text>
</comment>